<feature type="domain" description="RCK N-terminal" evidence="3">
    <location>
        <begin position="107"/>
        <end position="224"/>
    </location>
</feature>
<dbReference type="KEGG" id="gur:Gura_4160"/>
<dbReference type="AlphaFoldDB" id="A5G935"/>
<evidence type="ECO:0000313" key="6">
    <source>
        <dbReference type="Proteomes" id="UP000006695"/>
    </source>
</evidence>
<dbReference type="InterPro" id="IPR036721">
    <property type="entry name" value="RCK_C_sf"/>
</dbReference>
<dbReference type="SUPFAM" id="SSF81324">
    <property type="entry name" value="Voltage-gated potassium channels"/>
    <property type="match status" value="1"/>
</dbReference>
<dbReference type="PROSITE" id="PS51202">
    <property type="entry name" value="RCK_C"/>
    <property type="match status" value="1"/>
</dbReference>
<dbReference type="Proteomes" id="UP000006695">
    <property type="component" value="Chromosome"/>
</dbReference>
<feature type="domain" description="RCK C-terminal" evidence="4">
    <location>
        <begin position="243"/>
        <end position="332"/>
    </location>
</feature>
<dbReference type="InterPro" id="IPR013099">
    <property type="entry name" value="K_chnl_dom"/>
</dbReference>
<dbReference type="EMBL" id="CP000698">
    <property type="protein sequence ID" value="ABQ28303.1"/>
    <property type="molecule type" value="Genomic_DNA"/>
</dbReference>
<dbReference type="STRING" id="351605.Gura_4160"/>
<dbReference type="GO" id="GO:0008324">
    <property type="term" value="F:monoatomic cation transmembrane transporter activity"/>
    <property type="evidence" value="ECO:0007669"/>
    <property type="project" value="InterPro"/>
</dbReference>
<keyword evidence="2" id="KW-0812">Transmembrane</keyword>
<dbReference type="PANTHER" id="PTHR43833">
    <property type="entry name" value="POTASSIUM CHANNEL PROTEIN 2-RELATED-RELATED"/>
    <property type="match status" value="1"/>
</dbReference>
<dbReference type="InterPro" id="IPR006037">
    <property type="entry name" value="RCK_C"/>
</dbReference>
<dbReference type="Pfam" id="PF02254">
    <property type="entry name" value="TrkA_N"/>
    <property type="match status" value="1"/>
</dbReference>
<organism evidence="5 6">
    <name type="scientific">Geotalea uraniireducens (strain Rf4)</name>
    <name type="common">Geobacter uraniireducens</name>
    <dbReference type="NCBI Taxonomy" id="351605"/>
    <lineage>
        <taxon>Bacteria</taxon>
        <taxon>Pseudomonadati</taxon>
        <taxon>Thermodesulfobacteriota</taxon>
        <taxon>Desulfuromonadia</taxon>
        <taxon>Geobacterales</taxon>
        <taxon>Geobacteraceae</taxon>
        <taxon>Geotalea</taxon>
    </lineage>
</organism>
<keyword evidence="2" id="KW-0472">Membrane</keyword>
<evidence type="ECO:0000313" key="5">
    <source>
        <dbReference type="EMBL" id="ABQ28303.1"/>
    </source>
</evidence>
<dbReference type="SUPFAM" id="SSF116726">
    <property type="entry name" value="TrkA C-terminal domain-like"/>
    <property type="match status" value="1"/>
</dbReference>
<dbReference type="PANTHER" id="PTHR43833:SF9">
    <property type="entry name" value="POTASSIUM CHANNEL PROTEIN YUGO-RELATED"/>
    <property type="match status" value="1"/>
</dbReference>
<reference evidence="5 6" key="1">
    <citation type="submission" date="2007-05" db="EMBL/GenBank/DDBJ databases">
        <title>Complete sequence of Geobacter uraniireducens Rf4.</title>
        <authorList>
            <consortium name="US DOE Joint Genome Institute"/>
            <person name="Copeland A."/>
            <person name="Lucas S."/>
            <person name="Lapidus A."/>
            <person name="Barry K."/>
            <person name="Detter J.C."/>
            <person name="Glavina del Rio T."/>
            <person name="Hammon N."/>
            <person name="Israni S."/>
            <person name="Dalin E."/>
            <person name="Tice H."/>
            <person name="Pitluck S."/>
            <person name="Chertkov O."/>
            <person name="Brettin T."/>
            <person name="Bruce D."/>
            <person name="Han C."/>
            <person name="Schmutz J."/>
            <person name="Larimer F."/>
            <person name="Land M."/>
            <person name="Hauser L."/>
            <person name="Kyrpides N."/>
            <person name="Mikhailova N."/>
            <person name="Shelobolina E."/>
            <person name="Aklujkar M."/>
            <person name="Lovley D."/>
            <person name="Richardson P."/>
        </authorList>
    </citation>
    <scope>NUCLEOTIDE SEQUENCE [LARGE SCALE GENOMIC DNA]</scope>
    <source>
        <strain evidence="5 6">Rf4</strain>
    </source>
</reference>
<comment type="subcellular location">
    <subcellularLocation>
        <location evidence="1">Cell membrane</location>
        <topology evidence="1">Multi-pass membrane protein</topology>
    </subcellularLocation>
</comment>
<protein>
    <submittedName>
        <fullName evidence="5">TrkA-N domain protein</fullName>
    </submittedName>
</protein>
<dbReference type="Gene3D" id="3.40.50.720">
    <property type="entry name" value="NAD(P)-binding Rossmann-like Domain"/>
    <property type="match status" value="1"/>
</dbReference>
<dbReference type="InterPro" id="IPR050721">
    <property type="entry name" value="Trk_Ktr_HKT_K-transport"/>
</dbReference>
<dbReference type="InterPro" id="IPR003148">
    <property type="entry name" value="RCK_N"/>
</dbReference>
<accession>A5G935</accession>
<feature type="transmembrane region" description="Helical" evidence="2">
    <location>
        <begin position="7"/>
        <end position="25"/>
    </location>
</feature>
<dbReference type="Pfam" id="PF02080">
    <property type="entry name" value="TrkA_C"/>
    <property type="match status" value="1"/>
</dbReference>
<dbReference type="Gene3D" id="3.30.70.1450">
    <property type="entry name" value="Regulator of K+ conductance, C-terminal domain"/>
    <property type="match status" value="1"/>
</dbReference>
<feature type="transmembrane region" description="Helical" evidence="2">
    <location>
        <begin position="61"/>
        <end position="86"/>
    </location>
</feature>
<name>A5G935_GEOUR</name>
<dbReference type="Gene3D" id="1.10.287.70">
    <property type="match status" value="1"/>
</dbReference>
<dbReference type="HOGENOM" id="CLU_050982_0_1_7"/>
<dbReference type="RefSeq" id="WP_011940934.1">
    <property type="nucleotide sequence ID" value="NC_009483.1"/>
</dbReference>
<evidence type="ECO:0000259" key="3">
    <source>
        <dbReference type="PROSITE" id="PS51201"/>
    </source>
</evidence>
<dbReference type="OrthoDB" id="9781411at2"/>
<keyword evidence="2" id="KW-1133">Transmembrane helix</keyword>
<dbReference type="GO" id="GO:0006813">
    <property type="term" value="P:potassium ion transport"/>
    <property type="evidence" value="ECO:0007669"/>
    <property type="project" value="InterPro"/>
</dbReference>
<dbReference type="PROSITE" id="PS51201">
    <property type="entry name" value="RCK_N"/>
    <property type="match status" value="1"/>
</dbReference>
<keyword evidence="6" id="KW-1185">Reference proteome</keyword>
<evidence type="ECO:0000259" key="4">
    <source>
        <dbReference type="PROSITE" id="PS51202"/>
    </source>
</evidence>
<feature type="transmembrane region" description="Helical" evidence="2">
    <location>
        <begin position="31"/>
        <end position="49"/>
    </location>
</feature>
<dbReference type="InterPro" id="IPR036291">
    <property type="entry name" value="NAD(P)-bd_dom_sf"/>
</dbReference>
<dbReference type="Pfam" id="PF07885">
    <property type="entry name" value="Ion_trans_2"/>
    <property type="match status" value="1"/>
</dbReference>
<gene>
    <name evidence="5" type="ordered locus">Gura_4160</name>
</gene>
<dbReference type="SUPFAM" id="SSF51735">
    <property type="entry name" value="NAD(P)-binding Rossmann-fold domains"/>
    <property type="match status" value="1"/>
</dbReference>
<dbReference type="GO" id="GO:0005886">
    <property type="term" value="C:plasma membrane"/>
    <property type="evidence" value="ECO:0007669"/>
    <property type="project" value="UniProtKB-SubCell"/>
</dbReference>
<evidence type="ECO:0000256" key="2">
    <source>
        <dbReference type="SAM" id="Phobius"/>
    </source>
</evidence>
<sequence length="351" mass="38689">MDPVRHLKISIFVLGLLVSLGTVGYMGIEGWRFLDALYMTVITLGTVGFREVHELSDSGKLFTMLLIVFGVSVLGYIVGSLAQIMFEGQFQRIIGRKKVEKKIEALKDHYIICGFGRIGALICKEFAAKPIPFVVVEKDPQVVERLEQDSYLFLRGNATDDETLLKAGIKNAKGLISVVTSDTENVYITLTARGLNPDLYILARSGEEGSEIKLKRAGANKVVSPYVIGGTRMAQAILRPNVVDFIEIATGREFLELQMEEILIPPQSAFVGENLASSGFRKETGVIIIGIKKTSGKMVFNPESHSHLEARDTLIVLGEPGAIQKLEELVNCEKCADAVINKHRKEPHHHA</sequence>
<proteinExistence type="predicted"/>
<evidence type="ECO:0000256" key="1">
    <source>
        <dbReference type="ARBA" id="ARBA00004651"/>
    </source>
</evidence>